<dbReference type="InterPro" id="IPR001082">
    <property type="entry name" value="Pilin"/>
</dbReference>
<feature type="transmembrane region" description="Helical" evidence="4">
    <location>
        <begin position="12"/>
        <end position="32"/>
    </location>
</feature>
<reference evidence="5 6" key="1">
    <citation type="submission" date="2020-08" db="EMBL/GenBank/DDBJ databases">
        <title>Genomic Encyclopedia of Type Strains, Phase III (KMG-III): the genomes of soil and plant-associated and newly described type strains.</title>
        <authorList>
            <person name="Whitman W."/>
        </authorList>
    </citation>
    <scope>NUCLEOTIDE SEQUENCE [LARGE SCALE GENOMIC DNA]</scope>
    <source>
        <strain evidence="5 6">CECT 7247</strain>
    </source>
</reference>
<dbReference type="RefSeq" id="WP_088453273.1">
    <property type="nucleotide sequence ID" value="NZ_JACHXO010000006.1"/>
</dbReference>
<keyword evidence="4" id="KW-1133">Transmembrane helix</keyword>
<evidence type="ECO:0000313" key="5">
    <source>
        <dbReference type="EMBL" id="MBB3196135.1"/>
    </source>
</evidence>
<evidence type="ECO:0000256" key="1">
    <source>
        <dbReference type="ARBA" id="ARBA00005233"/>
    </source>
</evidence>
<evidence type="ECO:0000313" key="6">
    <source>
        <dbReference type="Proteomes" id="UP000574369"/>
    </source>
</evidence>
<comment type="caution">
    <text evidence="5">The sequence shown here is derived from an EMBL/GenBank/DDBJ whole genome shotgun (WGS) entry which is preliminary data.</text>
</comment>
<sequence length="145" mass="15288">MKRTIQKGFTLIELMIVVAIIGILAAVALPAYSDYMKKSKVSELILALSAYKQPLQEFSTTMNTLPTTAELPVSGTSKYMSKIEYVPSGNTATLKATATGIGSGVDGNTLSLVGVLNTTTMALAWTCGASGDIENKYLSASCKHS</sequence>
<dbReference type="EMBL" id="JACHXO010000006">
    <property type="protein sequence ID" value="MBB3196135.1"/>
    <property type="molecule type" value="Genomic_DNA"/>
</dbReference>
<dbReference type="NCBIfam" id="TIGR02532">
    <property type="entry name" value="IV_pilin_GFxxxE"/>
    <property type="match status" value="1"/>
</dbReference>
<evidence type="ECO:0000256" key="3">
    <source>
        <dbReference type="RuleBase" id="RU000389"/>
    </source>
</evidence>
<dbReference type="SUPFAM" id="SSF54523">
    <property type="entry name" value="Pili subunits"/>
    <property type="match status" value="1"/>
</dbReference>
<dbReference type="InterPro" id="IPR045584">
    <property type="entry name" value="Pilin-like"/>
</dbReference>
<keyword evidence="3" id="KW-0281">Fimbrium</keyword>
<dbReference type="PANTHER" id="PTHR30093:SF34">
    <property type="entry name" value="PREPILIN PEPTIDASE-DEPENDENT PROTEIN D"/>
    <property type="match status" value="1"/>
</dbReference>
<dbReference type="PROSITE" id="PS00409">
    <property type="entry name" value="PROKAR_NTER_METHYL"/>
    <property type="match status" value="1"/>
</dbReference>
<keyword evidence="4" id="KW-0812">Transmembrane</keyword>
<dbReference type="Proteomes" id="UP000574369">
    <property type="component" value="Unassembled WGS sequence"/>
</dbReference>
<gene>
    <name evidence="5" type="ORF">FHS28_003545</name>
</gene>
<evidence type="ECO:0000256" key="2">
    <source>
        <dbReference type="ARBA" id="ARBA00022481"/>
    </source>
</evidence>
<organism evidence="5 6">
    <name type="scientific">Roseateles terrae</name>
    <dbReference type="NCBI Taxonomy" id="431060"/>
    <lineage>
        <taxon>Bacteria</taxon>
        <taxon>Pseudomonadati</taxon>
        <taxon>Pseudomonadota</taxon>
        <taxon>Betaproteobacteria</taxon>
        <taxon>Burkholderiales</taxon>
        <taxon>Sphaerotilaceae</taxon>
        <taxon>Roseateles</taxon>
    </lineage>
</organism>
<name>A0ABR6GVR3_9BURK</name>
<proteinExistence type="inferred from homology"/>
<keyword evidence="4" id="KW-0472">Membrane</keyword>
<dbReference type="Pfam" id="PF07963">
    <property type="entry name" value="N_methyl"/>
    <property type="match status" value="1"/>
</dbReference>
<keyword evidence="6" id="KW-1185">Reference proteome</keyword>
<protein>
    <submittedName>
        <fullName evidence="5">Type IV pilus assembly protein PilA</fullName>
    </submittedName>
</protein>
<dbReference type="PANTHER" id="PTHR30093">
    <property type="entry name" value="GENERAL SECRETION PATHWAY PROTEIN G"/>
    <property type="match status" value="1"/>
</dbReference>
<keyword evidence="2" id="KW-0488">Methylation</keyword>
<dbReference type="Pfam" id="PF00114">
    <property type="entry name" value="Pilin"/>
    <property type="match status" value="1"/>
</dbReference>
<evidence type="ECO:0000256" key="4">
    <source>
        <dbReference type="SAM" id="Phobius"/>
    </source>
</evidence>
<dbReference type="InterPro" id="IPR012902">
    <property type="entry name" value="N_methyl_site"/>
</dbReference>
<dbReference type="Gene3D" id="3.30.700.10">
    <property type="entry name" value="Glycoprotein, Type 4 Pilin"/>
    <property type="match status" value="1"/>
</dbReference>
<accession>A0ABR6GVR3</accession>
<comment type="similarity">
    <text evidence="1 3">Belongs to the N-Me-Phe pilin family.</text>
</comment>